<evidence type="ECO:0000313" key="3">
    <source>
        <dbReference type="Proteomes" id="UP001649230"/>
    </source>
</evidence>
<keyword evidence="2" id="KW-0413">Isomerase</keyword>
<dbReference type="RefSeq" id="WP_235122391.1">
    <property type="nucleotide sequence ID" value="NZ_CP090978.1"/>
</dbReference>
<dbReference type="Proteomes" id="UP001649230">
    <property type="component" value="Chromosome"/>
</dbReference>
<evidence type="ECO:0000259" key="1">
    <source>
        <dbReference type="Pfam" id="PF01261"/>
    </source>
</evidence>
<organism evidence="2 3">
    <name type="scientific">Paenibacillus hexagrammi</name>
    <dbReference type="NCBI Taxonomy" id="2908839"/>
    <lineage>
        <taxon>Bacteria</taxon>
        <taxon>Bacillati</taxon>
        <taxon>Bacillota</taxon>
        <taxon>Bacilli</taxon>
        <taxon>Bacillales</taxon>
        <taxon>Paenibacillaceae</taxon>
        <taxon>Paenibacillus</taxon>
    </lineage>
</organism>
<dbReference type="EMBL" id="CP090978">
    <property type="protein sequence ID" value="UJF35834.1"/>
    <property type="molecule type" value="Genomic_DNA"/>
</dbReference>
<dbReference type="InterPro" id="IPR036237">
    <property type="entry name" value="Xyl_isomerase-like_sf"/>
</dbReference>
<dbReference type="PANTHER" id="PTHR12110:SF53">
    <property type="entry name" value="BLR5974 PROTEIN"/>
    <property type="match status" value="1"/>
</dbReference>
<sequence>MFRDKLSISTWSLHRCLGPLRWTVWDEVSKQPVVSEESQPLELALTDLPKELASRGFRFAEVCHFHLPSTDDAYLAELKDAFNRADVRFHTLLVDYGDISSPDPVRREADIRYLQEWIGVASKAGADAVRIVAGEQAPTDQEAIARCQAALKQLQEYASKLGVRIVSENFRALTSTVSSWSRVVEGMGAGFQTIVDFGNFALDEKEEGIAYGSPLAYTIHAKPRYLEDGSVDREEFGRMVSILKEHGCEAPVSLIFDRPGNMWDGIERIKTELLLAAGE</sequence>
<feature type="domain" description="Xylose isomerase-like TIM barrel" evidence="1">
    <location>
        <begin position="51"/>
        <end position="245"/>
    </location>
</feature>
<name>A0ABY3SPE6_9BACL</name>
<keyword evidence="3" id="KW-1185">Reference proteome</keyword>
<accession>A0ABY3SPE6</accession>
<dbReference type="PANTHER" id="PTHR12110">
    <property type="entry name" value="HYDROXYPYRUVATE ISOMERASE"/>
    <property type="match status" value="1"/>
</dbReference>
<proteinExistence type="predicted"/>
<dbReference type="InterPro" id="IPR050312">
    <property type="entry name" value="IolE/XylAMocC-like"/>
</dbReference>
<gene>
    <name evidence="2" type="ORF">L0M14_12585</name>
</gene>
<dbReference type="Gene3D" id="3.20.20.150">
    <property type="entry name" value="Divalent-metal-dependent TIM barrel enzymes"/>
    <property type="match status" value="1"/>
</dbReference>
<reference evidence="2 3" key="1">
    <citation type="journal article" date="2024" name="Int. J. Syst. Evol. Microbiol.">
        <title>Paenibacillus hexagrammi sp. nov., a novel bacterium isolated from the gut content of Hexagrammos agrammus.</title>
        <authorList>
            <person name="Jung H.K."/>
            <person name="Kim D.G."/>
            <person name="Zin H."/>
            <person name="Park J."/>
            <person name="Jung H."/>
            <person name="Kim Y.O."/>
            <person name="Kong H.J."/>
            <person name="Kim J.W."/>
            <person name="Kim Y.S."/>
        </authorList>
    </citation>
    <scope>NUCLEOTIDE SEQUENCE [LARGE SCALE GENOMIC DNA]</scope>
    <source>
        <strain evidence="2 3">YPD9-1</strain>
    </source>
</reference>
<dbReference type="SUPFAM" id="SSF51658">
    <property type="entry name" value="Xylose isomerase-like"/>
    <property type="match status" value="1"/>
</dbReference>
<dbReference type="GO" id="GO:0016853">
    <property type="term" value="F:isomerase activity"/>
    <property type="evidence" value="ECO:0007669"/>
    <property type="project" value="UniProtKB-KW"/>
</dbReference>
<protein>
    <submittedName>
        <fullName evidence="2">Sugar phosphate isomerase/epimerase</fullName>
    </submittedName>
</protein>
<dbReference type="InterPro" id="IPR013022">
    <property type="entry name" value="Xyl_isomerase-like_TIM-brl"/>
</dbReference>
<dbReference type="Pfam" id="PF01261">
    <property type="entry name" value="AP_endonuc_2"/>
    <property type="match status" value="1"/>
</dbReference>
<evidence type="ECO:0000313" key="2">
    <source>
        <dbReference type="EMBL" id="UJF35834.1"/>
    </source>
</evidence>